<feature type="transmembrane region" description="Helical" evidence="10">
    <location>
        <begin position="451"/>
        <end position="469"/>
    </location>
</feature>
<comment type="function">
    <text evidence="8 10 11">Involved in peptidoglycan biosynthesis. Transports lipid-linked peptidoglycan precursors from the inner to the outer leaflet of the cytoplasmic membrane.</text>
</comment>
<dbReference type="RefSeq" id="WP_266336657.1">
    <property type="nucleotide sequence ID" value="NZ_JAPKNK010000001.1"/>
</dbReference>
<dbReference type="HAMAP" id="MF_02078">
    <property type="entry name" value="MurJ_MviN"/>
    <property type="match status" value="1"/>
</dbReference>
<feature type="transmembrane region" description="Helical" evidence="10">
    <location>
        <begin position="352"/>
        <end position="373"/>
    </location>
</feature>
<evidence type="ECO:0000313" key="12">
    <source>
        <dbReference type="EMBL" id="MCX5567669.1"/>
    </source>
</evidence>
<evidence type="ECO:0000256" key="2">
    <source>
        <dbReference type="ARBA" id="ARBA00022475"/>
    </source>
</evidence>
<evidence type="ECO:0000256" key="7">
    <source>
        <dbReference type="ARBA" id="ARBA00023136"/>
    </source>
</evidence>
<gene>
    <name evidence="10 12" type="primary">murJ</name>
    <name evidence="12" type="ORF">OSH07_00530</name>
</gene>
<keyword evidence="6 10" id="KW-1133">Transmembrane helix</keyword>
<dbReference type="GO" id="GO:0034204">
    <property type="term" value="P:lipid translocation"/>
    <property type="evidence" value="ECO:0007669"/>
    <property type="project" value="TreeGrafter"/>
</dbReference>
<evidence type="ECO:0000256" key="9">
    <source>
        <dbReference type="ARBA" id="ARBA00061532"/>
    </source>
</evidence>
<dbReference type="InterPro" id="IPR051050">
    <property type="entry name" value="Lipid_II_flippase_MurJ/MviN"/>
</dbReference>
<feature type="transmembrane region" description="Helical" evidence="10">
    <location>
        <begin position="126"/>
        <end position="147"/>
    </location>
</feature>
<dbReference type="PRINTS" id="PR01806">
    <property type="entry name" value="VIRFACTRMVIN"/>
</dbReference>
<keyword evidence="3 10" id="KW-0812">Transmembrane</keyword>
<keyword evidence="13" id="KW-1185">Reference proteome</keyword>
<dbReference type="PANTHER" id="PTHR47019">
    <property type="entry name" value="LIPID II FLIPPASE MURJ"/>
    <property type="match status" value="1"/>
</dbReference>
<feature type="transmembrane region" description="Helical" evidence="10">
    <location>
        <begin position="26"/>
        <end position="45"/>
    </location>
</feature>
<feature type="transmembrane region" description="Helical" evidence="10">
    <location>
        <begin position="410"/>
        <end position="430"/>
    </location>
</feature>
<keyword evidence="2 10" id="KW-1003">Cell membrane</keyword>
<feature type="transmembrane region" description="Helical" evidence="10">
    <location>
        <begin position="481"/>
        <end position="512"/>
    </location>
</feature>
<name>A0A9X3DXH5_9HYPH</name>
<evidence type="ECO:0000256" key="10">
    <source>
        <dbReference type="HAMAP-Rule" id="MF_02078"/>
    </source>
</evidence>
<proteinExistence type="inferred from homology"/>
<accession>A0A9X3DXH5</accession>
<keyword evidence="4 10" id="KW-0133">Cell shape</keyword>
<dbReference type="InterPro" id="IPR004268">
    <property type="entry name" value="MurJ"/>
</dbReference>
<comment type="similarity">
    <text evidence="9 10 11">Belongs to the MurJ/MviN family.</text>
</comment>
<dbReference type="GO" id="GO:0009252">
    <property type="term" value="P:peptidoglycan biosynthetic process"/>
    <property type="evidence" value="ECO:0007669"/>
    <property type="project" value="UniProtKB-UniRule"/>
</dbReference>
<dbReference type="PANTHER" id="PTHR47019:SF1">
    <property type="entry name" value="LIPID II FLIPPASE MURJ"/>
    <property type="match status" value="1"/>
</dbReference>
<keyword evidence="10" id="KW-0997">Cell inner membrane</keyword>
<evidence type="ECO:0000256" key="5">
    <source>
        <dbReference type="ARBA" id="ARBA00022984"/>
    </source>
</evidence>
<feature type="transmembrane region" description="Helical" evidence="10">
    <location>
        <begin position="233"/>
        <end position="261"/>
    </location>
</feature>
<evidence type="ECO:0000256" key="8">
    <source>
        <dbReference type="ARBA" id="ARBA00060041"/>
    </source>
</evidence>
<feature type="transmembrane region" description="Helical" evidence="10">
    <location>
        <begin position="91"/>
        <end position="114"/>
    </location>
</feature>
<dbReference type="GO" id="GO:0071555">
    <property type="term" value="P:cell wall organization"/>
    <property type="evidence" value="ECO:0007669"/>
    <property type="project" value="UniProtKB-UniRule"/>
</dbReference>
<feature type="transmembrane region" description="Helical" evidence="10">
    <location>
        <begin position="313"/>
        <end position="332"/>
    </location>
</feature>
<feature type="transmembrane region" description="Helical" evidence="10">
    <location>
        <begin position="159"/>
        <end position="180"/>
    </location>
</feature>
<keyword evidence="5 10" id="KW-0573">Peptidoglycan synthesis</keyword>
<dbReference type="PIRSF" id="PIRSF002869">
    <property type="entry name" value="MviN"/>
    <property type="match status" value="1"/>
</dbReference>
<comment type="caution">
    <text evidence="12">The sequence shown here is derived from an EMBL/GenBank/DDBJ whole genome shotgun (WGS) entry which is preliminary data.</text>
</comment>
<dbReference type="GO" id="GO:0008360">
    <property type="term" value="P:regulation of cell shape"/>
    <property type="evidence" value="ECO:0007669"/>
    <property type="project" value="UniProtKB-UniRule"/>
</dbReference>
<feature type="transmembrane region" description="Helical" evidence="10">
    <location>
        <begin position="273"/>
        <end position="292"/>
    </location>
</feature>
<keyword evidence="10 11" id="KW-0961">Cell wall biogenesis/degradation</keyword>
<dbReference type="AlphaFoldDB" id="A0A9X3DXH5"/>
<protein>
    <recommendedName>
        <fullName evidence="10">Probable lipid II flippase MurJ</fullName>
    </recommendedName>
</protein>
<evidence type="ECO:0000313" key="13">
    <source>
        <dbReference type="Proteomes" id="UP001144805"/>
    </source>
</evidence>
<keyword evidence="7 10" id="KW-0472">Membrane</keyword>
<evidence type="ECO:0000256" key="11">
    <source>
        <dbReference type="PIRNR" id="PIRNR002869"/>
    </source>
</evidence>
<evidence type="ECO:0000256" key="3">
    <source>
        <dbReference type="ARBA" id="ARBA00022692"/>
    </source>
</evidence>
<dbReference type="CDD" id="cd13123">
    <property type="entry name" value="MATE_MurJ_like"/>
    <property type="match status" value="1"/>
</dbReference>
<sequence>MSLLKNFVTVGGSTTSSRLLGFVRDMFMAAALGTGPVADAFMVAFRFPNLFRRLFAEGAFSSAFIPLFAGKLEAEGRDAAKEFGSEALSALFAFLIVLTVIALIAMVPLMYVMAPGFVAEPSKFDLAVLLTRISFPYLTLISLLALYSGVLNAEGRFMAAAMAPGLLNVVLVAALAYILFYKLENTAEAGILLSWATLIGGVLQLAVVVVDAWRTGMLLKLRWPRLTAGVRRLTTLAVPGLVAGGVTQINIVIGTMIASFAPGAIAILGYADRLYQLPLGIVGATIAVVMLPDLSRHVRSGRTDLVHHTQNRSLEFAMTLTLPAAIALFVLAKPIVQVLFQRGEFGLDDTIATAHTLMGYAVGLPAFVLIKVLSPGFFAREDTKTPMWFAAIGVAVNIIGSLALFPSLTYVGIAIATSISGWVNAALLAWALHRRGHFQFDDKVKRNMPMVLVAALAMGLSVFLAAWWAEPYFADQRILFRAVAMGTICGIGLVLFALFCQLTGVVHFGAIVGKLRNRGRR</sequence>
<dbReference type="EMBL" id="JAPKNK010000001">
    <property type="protein sequence ID" value="MCX5567669.1"/>
    <property type="molecule type" value="Genomic_DNA"/>
</dbReference>
<evidence type="ECO:0000256" key="6">
    <source>
        <dbReference type="ARBA" id="ARBA00022989"/>
    </source>
</evidence>
<dbReference type="GO" id="GO:0005886">
    <property type="term" value="C:plasma membrane"/>
    <property type="evidence" value="ECO:0007669"/>
    <property type="project" value="UniProtKB-SubCell"/>
</dbReference>
<organism evidence="12 13">
    <name type="scientific">Kaistia nematophila</name>
    <dbReference type="NCBI Taxonomy" id="2994654"/>
    <lineage>
        <taxon>Bacteria</taxon>
        <taxon>Pseudomonadati</taxon>
        <taxon>Pseudomonadota</taxon>
        <taxon>Alphaproteobacteria</taxon>
        <taxon>Hyphomicrobiales</taxon>
        <taxon>Kaistiaceae</taxon>
        <taxon>Kaistia</taxon>
    </lineage>
</organism>
<feature type="transmembrane region" description="Helical" evidence="10">
    <location>
        <begin position="192"/>
        <end position="213"/>
    </location>
</feature>
<dbReference type="NCBIfam" id="TIGR01695">
    <property type="entry name" value="murJ_mviN"/>
    <property type="match status" value="1"/>
</dbReference>
<dbReference type="Proteomes" id="UP001144805">
    <property type="component" value="Unassembled WGS sequence"/>
</dbReference>
<keyword evidence="10 11" id="KW-0813">Transport</keyword>
<comment type="subcellular location">
    <subcellularLocation>
        <location evidence="10">Cell inner membrane</location>
        <topology evidence="10">Multi-pass membrane protein</topology>
    </subcellularLocation>
    <subcellularLocation>
        <location evidence="1">Cell membrane</location>
        <topology evidence="1">Multi-pass membrane protein</topology>
    </subcellularLocation>
</comment>
<dbReference type="GO" id="GO:0015648">
    <property type="term" value="F:lipid-linked peptidoglycan transporter activity"/>
    <property type="evidence" value="ECO:0007669"/>
    <property type="project" value="UniProtKB-UniRule"/>
</dbReference>
<evidence type="ECO:0000256" key="1">
    <source>
        <dbReference type="ARBA" id="ARBA00004651"/>
    </source>
</evidence>
<reference evidence="12" key="1">
    <citation type="submission" date="2022-11" db="EMBL/GenBank/DDBJ databases">
        <title>Biodiversity and phylogenetic relationships of bacteria.</title>
        <authorList>
            <person name="Machado R.A.R."/>
            <person name="Bhat A."/>
            <person name="Loulou A."/>
            <person name="Kallel S."/>
        </authorList>
    </citation>
    <scope>NUCLEOTIDE SEQUENCE</scope>
    <source>
        <strain evidence="12">K-TC2</strain>
    </source>
</reference>
<evidence type="ECO:0000256" key="4">
    <source>
        <dbReference type="ARBA" id="ARBA00022960"/>
    </source>
</evidence>
<dbReference type="Pfam" id="PF03023">
    <property type="entry name" value="MurJ"/>
    <property type="match status" value="1"/>
</dbReference>
<comment type="pathway">
    <text evidence="10">Cell wall biogenesis; peptidoglycan biosynthesis.</text>
</comment>
<feature type="transmembrane region" description="Helical" evidence="10">
    <location>
        <begin position="385"/>
        <end position="404"/>
    </location>
</feature>